<dbReference type="GeneID" id="108083755"/>
<dbReference type="FunFam" id="1.25.10.10:FF:000536">
    <property type="entry name" value="GG11161"/>
    <property type="match status" value="1"/>
</dbReference>
<dbReference type="OrthoDB" id="21221at2759"/>
<name>A0A6P4JHT5_DROKI</name>
<evidence type="ECO:0000256" key="1">
    <source>
        <dbReference type="SAM" id="MobiDB-lite"/>
    </source>
</evidence>
<feature type="compositionally biased region" description="Basic and acidic residues" evidence="1">
    <location>
        <begin position="30"/>
        <end position="43"/>
    </location>
</feature>
<gene>
    <name evidence="3" type="primary">LOC108083755</name>
</gene>
<dbReference type="AlphaFoldDB" id="A0A6P4JHT5"/>
<reference evidence="3" key="1">
    <citation type="submission" date="2025-08" db="UniProtKB">
        <authorList>
            <consortium name="RefSeq"/>
        </authorList>
    </citation>
    <scope>IDENTIFICATION</scope>
    <source>
        <strain evidence="3">14028-0561.14</strain>
        <tissue evidence="3">Whole fly</tissue>
    </source>
</reference>
<organism evidence="2 3">
    <name type="scientific">Drosophila kikkawai</name>
    <name type="common">Fruit fly</name>
    <dbReference type="NCBI Taxonomy" id="30033"/>
    <lineage>
        <taxon>Eukaryota</taxon>
        <taxon>Metazoa</taxon>
        <taxon>Ecdysozoa</taxon>
        <taxon>Arthropoda</taxon>
        <taxon>Hexapoda</taxon>
        <taxon>Insecta</taxon>
        <taxon>Pterygota</taxon>
        <taxon>Neoptera</taxon>
        <taxon>Endopterygota</taxon>
        <taxon>Diptera</taxon>
        <taxon>Brachycera</taxon>
        <taxon>Muscomorpha</taxon>
        <taxon>Ephydroidea</taxon>
        <taxon>Drosophilidae</taxon>
        <taxon>Drosophila</taxon>
        <taxon>Sophophora</taxon>
    </lineage>
</organism>
<dbReference type="RefSeq" id="XP_017035161.1">
    <property type="nucleotide sequence ID" value="XM_017179672.3"/>
</dbReference>
<keyword evidence="2" id="KW-1185">Reference proteome</keyword>
<evidence type="ECO:0000313" key="3">
    <source>
        <dbReference type="RefSeq" id="XP_017035161.1"/>
    </source>
</evidence>
<evidence type="ECO:0000313" key="2">
    <source>
        <dbReference type="Proteomes" id="UP001652661"/>
    </source>
</evidence>
<dbReference type="Proteomes" id="UP001652661">
    <property type="component" value="Chromosome 3R"/>
</dbReference>
<accession>A0A6P4JHT5</accession>
<sequence length="311" mass="35603">MKSSTQVATPPPIKPKMSEPAAQQQQPQNGKERSKSTEEKEIPREPALVLKDIDIKTELESLVKLLDGKIYKEEEVAMEELHQYLIEDDGSWALGDNFLVFVQRVLRDVQAFSPDTRIHMIRTLAYAALKDDVIIILHQDRRDHTLMNFAQDIDKHTPEEQQAWAMFMCNLFENLGPSEWLLYISEWEYNGQTISNIRVTTKVAVHCILSNCPQLKNIGSMILYNIAIKEVKTVVFDDIAVELAMAILQFFQSSPNEDQIFRTLKALARFIEVSQDVPMIIQMIGPHPKQFAGKSERVDELIKIISRKVPA</sequence>
<dbReference type="Gene3D" id="1.25.10.10">
    <property type="entry name" value="Leucine-rich Repeat Variant"/>
    <property type="match status" value="1"/>
</dbReference>
<proteinExistence type="predicted"/>
<feature type="region of interest" description="Disordered" evidence="1">
    <location>
        <begin position="1"/>
        <end position="43"/>
    </location>
</feature>
<dbReference type="InterPro" id="IPR016024">
    <property type="entry name" value="ARM-type_fold"/>
</dbReference>
<protein>
    <submittedName>
        <fullName evidence="3">Uncharacterized protein isoform X1</fullName>
    </submittedName>
</protein>
<dbReference type="SUPFAM" id="SSF48371">
    <property type="entry name" value="ARM repeat"/>
    <property type="match status" value="1"/>
</dbReference>
<dbReference type="InterPro" id="IPR011989">
    <property type="entry name" value="ARM-like"/>
</dbReference>